<dbReference type="Proteomes" id="UP000288892">
    <property type="component" value="Unassembled WGS sequence"/>
</dbReference>
<accession>A0A444JDC7</accession>
<evidence type="ECO:0000256" key="1">
    <source>
        <dbReference type="SAM" id="MobiDB-lite"/>
    </source>
</evidence>
<evidence type="ECO:0000313" key="4">
    <source>
        <dbReference type="Proteomes" id="UP000288892"/>
    </source>
</evidence>
<feature type="region of interest" description="Disordered" evidence="1">
    <location>
        <begin position="67"/>
        <end position="89"/>
    </location>
</feature>
<dbReference type="AlphaFoldDB" id="A0A444JDC7"/>
<comment type="caution">
    <text evidence="3">The sequence shown here is derived from an EMBL/GenBank/DDBJ whole genome shotgun (WGS) entry which is preliminary data.</text>
</comment>
<keyword evidence="2" id="KW-0812">Transmembrane</keyword>
<sequence length="89" mass="9953">MLGKVFWRLVILLFIGILVIPFILPSYYASQAGAQYDNEQYSENFEGEADGDDGLDIDFKKNRRKTSSTSTFAKSVRSSGGSRSYRSGK</sequence>
<feature type="transmembrane region" description="Helical" evidence="2">
    <location>
        <begin position="6"/>
        <end position="24"/>
    </location>
</feature>
<keyword evidence="2" id="KW-0472">Membrane</keyword>
<evidence type="ECO:0000256" key="2">
    <source>
        <dbReference type="SAM" id="Phobius"/>
    </source>
</evidence>
<name>A0A444JDC7_9BACT</name>
<organism evidence="3 4">
    <name type="scientific">Candidatus Electrothrix marina</name>
    <dbReference type="NCBI Taxonomy" id="1859130"/>
    <lineage>
        <taxon>Bacteria</taxon>
        <taxon>Pseudomonadati</taxon>
        <taxon>Thermodesulfobacteriota</taxon>
        <taxon>Desulfobulbia</taxon>
        <taxon>Desulfobulbales</taxon>
        <taxon>Desulfobulbaceae</taxon>
        <taxon>Candidatus Electrothrix</taxon>
    </lineage>
</organism>
<protein>
    <submittedName>
        <fullName evidence="3">Uncharacterized protein</fullName>
    </submittedName>
</protein>
<gene>
    <name evidence="3" type="ORF">VU01_12112</name>
</gene>
<keyword evidence="4" id="KW-1185">Reference proteome</keyword>
<reference evidence="3 4" key="1">
    <citation type="submission" date="2017-01" db="EMBL/GenBank/DDBJ databases">
        <title>The cable genome- insights into the physiology and evolution of filamentous bacteria capable of sulfide oxidation via long distance electron transfer.</title>
        <authorList>
            <person name="Schreiber L."/>
            <person name="Bjerg J.T."/>
            <person name="Boggild A."/>
            <person name="Van De Vossenberg J."/>
            <person name="Meysman F."/>
            <person name="Nielsen L.P."/>
            <person name="Schramm A."/>
            <person name="Kjeldsen K.U."/>
        </authorList>
    </citation>
    <scope>NUCLEOTIDE SEQUENCE [LARGE SCALE GENOMIC DNA]</scope>
    <source>
        <strain evidence="3">A5</strain>
    </source>
</reference>
<proteinExistence type="predicted"/>
<feature type="compositionally biased region" description="Low complexity" evidence="1">
    <location>
        <begin position="75"/>
        <end position="89"/>
    </location>
</feature>
<keyword evidence="2" id="KW-1133">Transmembrane helix</keyword>
<evidence type="ECO:0000313" key="3">
    <source>
        <dbReference type="EMBL" id="RWX51099.1"/>
    </source>
</evidence>
<dbReference type="EMBL" id="MTKS01000211">
    <property type="protein sequence ID" value="RWX51099.1"/>
    <property type="molecule type" value="Genomic_DNA"/>
</dbReference>